<gene>
    <name evidence="2" type="ORF">dsmv_0462</name>
</gene>
<dbReference type="GO" id="GO:0015628">
    <property type="term" value="P:protein secretion by the type II secretion system"/>
    <property type="evidence" value="ECO:0007669"/>
    <property type="project" value="InterPro"/>
</dbReference>
<dbReference type="GO" id="GO:0015627">
    <property type="term" value="C:type II protein secretion system complex"/>
    <property type="evidence" value="ECO:0007669"/>
    <property type="project" value="InterPro"/>
</dbReference>
<dbReference type="PANTHER" id="PTHR32432:SF3">
    <property type="entry name" value="ETHANOLAMINE UTILIZATION PROTEIN EUTJ"/>
    <property type="match status" value="1"/>
</dbReference>
<dbReference type="Pfam" id="PF11104">
    <property type="entry name" value="PilM_2"/>
    <property type="match status" value="1"/>
</dbReference>
<dbReference type="eggNOG" id="COG4972">
    <property type="taxonomic scope" value="Bacteria"/>
</dbReference>
<accession>S7TP87</accession>
<dbReference type="InterPro" id="IPR050696">
    <property type="entry name" value="FtsA/MreB"/>
</dbReference>
<dbReference type="InterPro" id="IPR007813">
    <property type="entry name" value="PilN"/>
</dbReference>
<keyword evidence="3" id="KW-1185">Reference proteome</keyword>
<dbReference type="Proteomes" id="UP000014977">
    <property type="component" value="Unassembled WGS sequence"/>
</dbReference>
<dbReference type="OrthoDB" id="5431056at2"/>
<name>S7TP87_DESML</name>
<keyword evidence="1" id="KW-0472">Membrane</keyword>
<protein>
    <submittedName>
        <fullName evidence="2">GspL periplasmic domain containing protein</fullName>
    </submittedName>
</protein>
<organism evidence="2 3">
    <name type="scientific">Desulfococcus multivorans DSM 2059</name>
    <dbReference type="NCBI Taxonomy" id="1121405"/>
    <lineage>
        <taxon>Bacteria</taxon>
        <taxon>Pseudomonadati</taxon>
        <taxon>Thermodesulfobacteriota</taxon>
        <taxon>Desulfobacteria</taxon>
        <taxon>Desulfobacterales</taxon>
        <taxon>Desulfococcaceae</taxon>
        <taxon>Desulfococcus</taxon>
    </lineage>
</organism>
<keyword evidence="1" id="KW-0812">Transmembrane</keyword>
<dbReference type="SUPFAM" id="SSF53067">
    <property type="entry name" value="Actin-like ATPase domain"/>
    <property type="match status" value="1"/>
</dbReference>
<dbReference type="Pfam" id="PF05137">
    <property type="entry name" value="PilN"/>
    <property type="match status" value="1"/>
</dbReference>
<dbReference type="STRING" id="897.B2D07_05815"/>
<dbReference type="InterPro" id="IPR043129">
    <property type="entry name" value="ATPase_NBD"/>
</dbReference>
<dbReference type="GO" id="GO:0009276">
    <property type="term" value="C:Gram-negative-bacterium-type cell wall"/>
    <property type="evidence" value="ECO:0007669"/>
    <property type="project" value="InterPro"/>
</dbReference>
<proteinExistence type="predicted"/>
<sequence length="484" mass="54109">MSRKFLGLDVRYDNVTAVLVSSTLREIQLERFLSVPIPDTVDRAAGLKAAMEAIQNGMEIDQVYCVAAIPADEFSFRNLKVPFKGDRKIDQVLPFELEPTIPYPLENLVIDFQTIQVPGQKGETNLIAAAALKSTLKVYLDIFASVGIDPQILTPGGYSTVSCINRFADPPQDWILIDIGRDRETLFFITSGEISLIRSIPSFTSQNGDNGLGAKIRQTLLAFENTAQQPLMPEQAFLTGRGLNGQAEHIKSALEKTLSLSVTSVDLIRQANGKVKIATEENWKSGEIDNALALTLAQIEGKKFLNFRRGPFAAKRNWAAYKSNLIRLGVFTAILLCLLGLNVFIDTHALNRKAERIDRQITAIFQSTFPEIQRVVDPVHQMKIAMEDLRRDTFIPGDSGAHVLTIQILEEISKQIPEEIDVEFTRMVINQGDVLISGNTDTFNSVDDIQTRLEKIDLFKKVTINSTNKDQNENRIRFKMKVDL</sequence>
<dbReference type="Gene3D" id="3.30.420.380">
    <property type="match status" value="1"/>
</dbReference>
<dbReference type="InterPro" id="IPR005883">
    <property type="entry name" value="PilM"/>
</dbReference>
<comment type="caution">
    <text evidence="2">The sequence shown here is derived from an EMBL/GenBank/DDBJ whole genome shotgun (WGS) entry which is preliminary data.</text>
</comment>
<evidence type="ECO:0000313" key="3">
    <source>
        <dbReference type="Proteomes" id="UP000014977"/>
    </source>
</evidence>
<dbReference type="InterPro" id="IPR007812">
    <property type="entry name" value="T2SS_protein-GspL"/>
</dbReference>
<dbReference type="NCBIfam" id="TIGR01709">
    <property type="entry name" value="typeII_sec_gspL"/>
    <property type="match status" value="1"/>
</dbReference>
<dbReference type="AlphaFoldDB" id="S7TP87"/>
<evidence type="ECO:0000313" key="2">
    <source>
        <dbReference type="EMBL" id="EPR39052.1"/>
    </source>
</evidence>
<keyword evidence="1" id="KW-1133">Transmembrane helix</keyword>
<evidence type="ECO:0000256" key="1">
    <source>
        <dbReference type="SAM" id="Phobius"/>
    </source>
</evidence>
<dbReference type="RefSeq" id="WP_020877124.1">
    <property type="nucleotide sequence ID" value="NZ_ATHJ01000094.1"/>
</dbReference>
<dbReference type="EMBL" id="ATHJ01000094">
    <property type="protein sequence ID" value="EPR39052.1"/>
    <property type="molecule type" value="Genomic_DNA"/>
</dbReference>
<feature type="transmembrane region" description="Helical" evidence="1">
    <location>
        <begin position="325"/>
        <end position="345"/>
    </location>
</feature>
<dbReference type="PANTHER" id="PTHR32432">
    <property type="entry name" value="CELL DIVISION PROTEIN FTSA-RELATED"/>
    <property type="match status" value="1"/>
</dbReference>
<reference evidence="2 3" key="1">
    <citation type="journal article" date="2013" name="Genome Announc.">
        <title>Draft genome sequences for three mercury-methylating, sulfate-reducing bacteria.</title>
        <authorList>
            <person name="Brown S.D."/>
            <person name="Hurt R.A.Jr."/>
            <person name="Gilmour C.C."/>
            <person name="Elias D.A."/>
        </authorList>
    </citation>
    <scope>NUCLEOTIDE SEQUENCE [LARGE SCALE GENOMIC DNA]</scope>
    <source>
        <strain evidence="2 3">DSM 2059</strain>
    </source>
</reference>